<reference evidence="3 4" key="1">
    <citation type="journal article" date="2005" name="Science">
        <title>The genome sequence of Trypanosoma cruzi, etiologic agent of Chagas disease.</title>
        <authorList>
            <person name="El-Sayed N.M."/>
            <person name="Myler P.J."/>
            <person name="Bartholomeu D.C."/>
            <person name="Nilsson D."/>
            <person name="Aggarwal G."/>
            <person name="Tran A.N."/>
            <person name="Ghedin E."/>
            <person name="Worthey E.A."/>
            <person name="Delcher A.L."/>
            <person name="Blandin G."/>
            <person name="Westenberger S.J."/>
            <person name="Caler E."/>
            <person name="Cerqueira G.C."/>
            <person name="Branche C."/>
            <person name="Haas B."/>
            <person name="Anupama A."/>
            <person name="Arner E."/>
            <person name="Aslund L."/>
            <person name="Attipoe P."/>
            <person name="Bontempi E."/>
            <person name="Bringaud F."/>
            <person name="Burton P."/>
            <person name="Cadag E."/>
            <person name="Campbell D.A."/>
            <person name="Carrington M."/>
            <person name="Crabtree J."/>
            <person name="Darban H."/>
            <person name="da Silveira J.F."/>
            <person name="de Jong P."/>
            <person name="Edwards K."/>
            <person name="Englund P.T."/>
            <person name="Fazelina G."/>
            <person name="Feldblyum T."/>
            <person name="Ferella M."/>
            <person name="Frasch A.C."/>
            <person name="Gull K."/>
            <person name="Horn D."/>
            <person name="Hou L."/>
            <person name="Huang Y."/>
            <person name="Kindlund E."/>
            <person name="Klingbeil M."/>
            <person name="Kluge S."/>
            <person name="Koo H."/>
            <person name="Lacerda D."/>
            <person name="Levin M.J."/>
            <person name="Lorenzi H."/>
            <person name="Louie T."/>
            <person name="Machado C.R."/>
            <person name="McCulloch R."/>
            <person name="McKenna A."/>
            <person name="Mizuno Y."/>
            <person name="Mottram J.C."/>
            <person name="Nelson S."/>
            <person name="Ochaya S."/>
            <person name="Osoegawa K."/>
            <person name="Pai G."/>
            <person name="Parsons M."/>
            <person name="Pentony M."/>
            <person name="Pettersson U."/>
            <person name="Pop M."/>
            <person name="Ramirez J.L."/>
            <person name="Rinta J."/>
            <person name="Robertson L."/>
            <person name="Salzberg S.L."/>
            <person name="Sanchez D.O."/>
            <person name="Seyler A."/>
            <person name="Sharma R."/>
            <person name="Shetty J."/>
            <person name="Simpson A.J."/>
            <person name="Sisk E."/>
            <person name="Tammi M.T."/>
            <person name="Tarleton R."/>
            <person name="Teixeira S."/>
            <person name="Van Aken S."/>
            <person name="Vogt C."/>
            <person name="Ward P.N."/>
            <person name="Wickstead B."/>
            <person name="Wortman J."/>
            <person name="White O."/>
            <person name="Fraser C.M."/>
            <person name="Stuart K.D."/>
            <person name="Andersson B."/>
        </authorList>
    </citation>
    <scope>NUCLEOTIDE SEQUENCE [LARGE SCALE GENOMIC DNA]</scope>
    <source>
        <strain evidence="3 4">CL Brener</strain>
    </source>
</reference>
<keyword evidence="4" id="KW-1185">Reference proteome</keyword>
<feature type="transmembrane region" description="Helical" evidence="2">
    <location>
        <begin position="173"/>
        <end position="195"/>
    </location>
</feature>
<keyword evidence="2" id="KW-0812">Transmembrane</keyword>
<dbReference type="PaxDb" id="353153-Q4DHN1"/>
<comment type="caution">
    <text evidence="3">The sequence shown here is derived from an EMBL/GenBank/DDBJ whole genome shotgun (WGS) entry which is preliminary data.</text>
</comment>
<protein>
    <recommendedName>
        <fullName evidence="5">Surface protease GP63</fullName>
    </recommendedName>
</protein>
<dbReference type="EMBL" id="AAHK01000469">
    <property type="protein sequence ID" value="EAN92025.1"/>
    <property type="molecule type" value="Genomic_DNA"/>
</dbReference>
<keyword evidence="2" id="KW-0472">Membrane</keyword>
<organism evidence="3 4">
    <name type="scientific">Trypanosoma cruzi (strain CL Brener)</name>
    <dbReference type="NCBI Taxonomy" id="353153"/>
    <lineage>
        <taxon>Eukaryota</taxon>
        <taxon>Discoba</taxon>
        <taxon>Euglenozoa</taxon>
        <taxon>Kinetoplastea</taxon>
        <taxon>Metakinetoplastina</taxon>
        <taxon>Trypanosomatida</taxon>
        <taxon>Trypanosomatidae</taxon>
        <taxon>Trypanosoma</taxon>
        <taxon>Schizotrypanum</taxon>
    </lineage>
</organism>
<dbReference type="Proteomes" id="UP000002296">
    <property type="component" value="Unassembled WGS sequence"/>
</dbReference>
<feature type="region of interest" description="Disordered" evidence="1">
    <location>
        <begin position="101"/>
        <end position="163"/>
    </location>
</feature>
<gene>
    <name evidence="3" type="ORF">Tc00.1047053511553.60</name>
</gene>
<proteinExistence type="predicted"/>
<feature type="compositionally biased region" description="Basic and acidic residues" evidence="1">
    <location>
        <begin position="102"/>
        <end position="113"/>
    </location>
</feature>
<dbReference type="InParanoid" id="Q4DHN1"/>
<dbReference type="GeneID" id="3545343"/>
<dbReference type="KEGG" id="tcr:511553.60"/>
<dbReference type="RefSeq" id="XP_813876.1">
    <property type="nucleotide sequence ID" value="XM_808783.1"/>
</dbReference>
<feature type="compositionally biased region" description="Basic and acidic residues" evidence="1">
    <location>
        <begin position="143"/>
        <end position="154"/>
    </location>
</feature>
<name>Q4DHN1_TRYCC</name>
<accession>Q4DHN1</accession>
<evidence type="ECO:0000313" key="3">
    <source>
        <dbReference type="EMBL" id="EAN92025.1"/>
    </source>
</evidence>
<evidence type="ECO:0000256" key="1">
    <source>
        <dbReference type="SAM" id="MobiDB-lite"/>
    </source>
</evidence>
<evidence type="ECO:0008006" key="5">
    <source>
        <dbReference type="Google" id="ProtNLM"/>
    </source>
</evidence>
<evidence type="ECO:0000313" key="4">
    <source>
        <dbReference type="Proteomes" id="UP000002296"/>
    </source>
</evidence>
<dbReference type="AlphaFoldDB" id="Q4DHN1"/>
<sequence length="235" mass="24873">MHAALGCLGMQVHLEVTEKGNARCVPCADGATIAWATPPYDGGNVICRDHAQLCTISASSGSLLPVVPWDGEERACGAGRFHRHPLNKDCQGASVPVAESIETDRGTPPKDVDLAAPQVNPSPEEKWIQPGCPDRPQEASLGGRDRSSETDGRQDTPPTPGNDTAAAACPCPLLLLLASAAAVATLYGFAVWMALRCEATELPPAWPAPTIVCPIEKHPFQWVPFSICMCCVRSV</sequence>
<keyword evidence="2" id="KW-1133">Transmembrane helix</keyword>
<evidence type="ECO:0000256" key="2">
    <source>
        <dbReference type="SAM" id="Phobius"/>
    </source>
</evidence>